<gene>
    <name evidence="1" type="ORF">ZEAMMB73_Zm00001d052416</name>
</gene>
<dbReference type="GO" id="GO:0016301">
    <property type="term" value="F:kinase activity"/>
    <property type="evidence" value="ECO:0007669"/>
    <property type="project" value="UniProtKB-KW"/>
</dbReference>
<dbReference type="EMBL" id="CM000780">
    <property type="protein sequence ID" value="AQK57172.1"/>
    <property type="molecule type" value="Genomic_DNA"/>
</dbReference>
<reference evidence="1" key="1">
    <citation type="submission" date="2015-12" db="EMBL/GenBank/DDBJ databases">
        <title>Update maize B73 reference genome by single molecule sequencing technologies.</title>
        <authorList>
            <consortium name="Maize Genome Sequencing Project"/>
            <person name="Ware D."/>
        </authorList>
    </citation>
    <scope>NUCLEOTIDE SEQUENCE</scope>
    <source>
        <tissue evidence="1">Seedling</tissue>
    </source>
</reference>
<evidence type="ECO:0000313" key="1">
    <source>
        <dbReference type="EMBL" id="AQK57172.1"/>
    </source>
</evidence>
<organism evidence="1">
    <name type="scientific">Zea mays</name>
    <name type="common">Maize</name>
    <dbReference type="NCBI Taxonomy" id="4577"/>
    <lineage>
        <taxon>Eukaryota</taxon>
        <taxon>Viridiplantae</taxon>
        <taxon>Streptophyta</taxon>
        <taxon>Embryophyta</taxon>
        <taxon>Tracheophyta</taxon>
        <taxon>Spermatophyta</taxon>
        <taxon>Magnoliopsida</taxon>
        <taxon>Liliopsida</taxon>
        <taxon>Poales</taxon>
        <taxon>Poaceae</taxon>
        <taxon>PACMAD clade</taxon>
        <taxon>Panicoideae</taxon>
        <taxon>Andropogonodae</taxon>
        <taxon>Andropogoneae</taxon>
        <taxon>Tripsacinae</taxon>
        <taxon>Zea</taxon>
    </lineage>
</organism>
<sequence length="59" mass="6324">MLLSRTSERRNGKLFCAPSFQANYSACNGGCPGNCAGAPPSLYMLRLELLAVAEGKFIQ</sequence>
<dbReference type="AlphaFoldDB" id="A0A1D6QH09"/>
<keyword evidence="1" id="KW-0418">Kinase</keyword>
<proteinExistence type="predicted"/>
<accession>A0A1D6QH09</accession>
<protein>
    <submittedName>
        <fullName evidence="1">Putative CBL-interacting protein kinase family protein isoform 1</fullName>
    </submittedName>
</protein>
<name>A0A1D6QH09_MAIZE</name>
<keyword evidence="1" id="KW-0808">Transferase</keyword>